<dbReference type="WBParaSite" id="GPUH_0002273501-mRNA-1">
    <property type="protein sequence ID" value="GPUH_0002273501-mRNA-1"/>
    <property type="gene ID" value="GPUH_0002273501"/>
</dbReference>
<dbReference type="OrthoDB" id="10068367at2759"/>
<dbReference type="GO" id="GO:0000977">
    <property type="term" value="F:RNA polymerase II transcription regulatory region sequence-specific DNA binding"/>
    <property type="evidence" value="ECO:0007669"/>
    <property type="project" value="TreeGrafter"/>
</dbReference>
<dbReference type="PANTHER" id="PTHR24208">
    <property type="entry name" value="LIM/HOMEOBOX PROTEIN LHX"/>
    <property type="match status" value="1"/>
</dbReference>
<feature type="domain" description="LIM zinc-binding" evidence="9">
    <location>
        <begin position="73"/>
        <end position="129"/>
    </location>
</feature>
<organism evidence="13">
    <name type="scientific">Gongylonema pulchrum</name>
    <dbReference type="NCBI Taxonomy" id="637853"/>
    <lineage>
        <taxon>Eukaryota</taxon>
        <taxon>Metazoa</taxon>
        <taxon>Ecdysozoa</taxon>
        <taxon>Nematoda</taxon>
        <taxon>Chromadorea</taxon>
        <taxon>Rhabditida</taxon>
        <taxon>Spirurina</taxon>
        <taxon>Spiruromorpha</taxon>
        <taxon>Spiruroidea</taxon>
        <taxon>Gongylonematidae</taxon>
        <taxon>Gongylonema</taxon>
    </lineage>
</organism>
<evidence type="ECO:0000256" key="8">
    <source>
        <dbReference type="PROSITE-ProRule" id="PRU00125"/>
    </source>
</evidence>
<keyword evidence="4 8" id="KW-0440">LIM domain</keyword>
<reference evidence="13 14" key="1">
    <citation type="submission" date="2016-06" db="UniProtKB">
        <authorList>
            <consortium name="WormBaseParasite"/>
        </authorList>
    </citation>
    <scope>IDENTIFICATION</scope>
</reference>
<evidence type="ECO:0000256" key="3">
    <source>
        <dbReference type="ARBA" id="ARBA00022833"/>
    </source>
</evidence>
<dbReference type="Gene3D" id="2.10.110.10">
    <property type="entry name" value="Cysteine Rich Protein"/>
    <property type="match status" value="1"/>
</dbReference>
<evidence type="ECO:0000313" key="11">
    <source>
        <dbReference type="EMBL" id="VDN40423.1"/>
    </source>
</evidence>
<dbReference type="Proteomes" id="UP000271098">
    <property type="component" value="Unassembled WGS sequence"/>
</dbReference>
<evidence type="ECO:0000256" key="6">
    <source>
        <dbReference type="ARBA" id="ARBA00023155"/>
    </source>
</evidence>
<keyword evidence="3 8" id="KW-0862">Zinc</keyword>
<accession>A0A183E443</accession>
<dbReference type="InterPro" id="IPR050453">
    <property type="entry name" value="LIM_Homeobox_TF"/>
</dbReference>
<proteinExistence type="predicted"/>
<dbReference type="SMART" id="SM00132">
    <property type="entry name" value="LIM"/>
    <property type="match status" value="1"/>
</dbReference>
<dbReference type="InterPro" id="IPR001781">
    <property type="entry name" value="Znf_LIM"/>
</dbReference>
<dbReference type="EMBL" id="UYRT01095753">
    <property type="protein sequence ID" value="VDN40423.1"/>
    <property type="molecule type" value="Genomic_DNA"/>
</dbReference>
<dbReference type="EMBL" id="UYRT01082848">
    <property type="protein sequence ID" value="VDN26567.1"/>
    <property type="molecule type" value="Genomic_DNA"/>
</dbReference>
<evidence type="ECO:0000256" key="7">
    <source>
        <dbReference type="ARBA" id="ARBA00023242"/>
    </source>
</evidence>
<dbReference type="GO" id="GO:0046872">
    <property type="term" value="F:metal ion binding"/>
    <property type="evidence" value="ECO:0007669"/>
    <property type="project" value="UniProtKB-KW"/>
</dbReference>
<evidence type="ECO:0000313" key="12">
    <source>
        <dbReference type="Proteomes" id="UP000271098"/>
    </source>
</evidence>
<keyword evidence="6" id="KW-0371">Homeobox</keyword>
<sequence>MTLDVCASILSSSASPSSSFEADNLWHFTRMRSGKAEPENESPVNSPHIHAFGSPAQDECDELAIPFGLNEPTVCYGCGYPIKEKYMKKVDDKCWHEDCLVCSNCRILLNGSNCYSRNGHLYCKQDYNQ</sequence>
<evidence type="ECO:0000256" key="1">
    <source>
        <dbReference type="ARBA" id="ARBA00004123"/>
    </source>
</evidence>
<dbReference type="PANTHER" id="PTHR24208:SF166">
    <property type="entry name" value="LIM HOMEOBOX TRANSCRIPTION FACTOR 1 ALPHA, ISOFORM B"/>
    <property type="match status" value="1"/>
</dbReference>
<evidence type="ECO:0000256" key="2">
    <source>
        <dbReference type="ARBA" id="ARBA00022723"/>
    </source>
</evidence>
<gene>
    <name evidence="10" type="ORF">GPUH_LOCUS15735</name>
    <name evidence="11" type="ORF">GPUH_LOCUS22709</name>
</gene>
<keyword evidence="5" id="KW-0238">DNA-binding</keyword>
<evidence type="ECO:0000259" key="9">
    <source>
        <dbReference type="PROSITE" id="PS50023"/>
    </source>
</evidence>
<keyword evidence="7" id="KW-0539">Nucleus</keyword>
<evidence type="ECO:0000256" key="5">
    <source>
        <dbReference type="ARBA" id="ARBA00023125"/>
    </source>
</evidence>
<dbReference type="SUPFAM" id="SSF57716">
    <property type="entry name" value="Glucocorticoid receptor-like (DNA-binding domain)"/>
    <property type="match status" value="2"/>
</dbReference>
<evidence type="ECO:0000256" key="4">
    <source>
        <dbReference type="ARBA" id="ARBA00023038"/>
    </source>
</evidence>
<dbReference type="GO" id="GO:0030182">
    <property type="term" value="P:neuron differentiation"/>
    <property type="evidence" value="ECO:0007669"/>
    <property type="project" value="TreeGrafter"/>
</dbReference>
<protein>
    <submittedName>
        <fullName evidence="13 14">LIM zinc-binding domain-containing protein</fullName>
    </submittedName>
</protein>
<evidence type="ECO:0000313" key="14">
    <source>
        <dbReference type="WBParaSite" id="GPUH_0002273501-mRNA-1"/>
    </source>
</evidence>
<name>A0A183E443_9BILA</name>
<dbReference type="PROSITE" id="PS50023">
    <property type="entry name" value="LIM_DOMAIN_2"/>
    <property type="match status" value="1"/>
</dbReference>
<keyword evidence="2 8" id="KW-0479">Metal-binding</keyword>
<evidence type="ECO:0000313" key="13">
    <source>
        <dbReference type="WBParaSite" id="GPUH_0001575601-mRNA-1"/>
    </source>
</evidence>
<dbReference type="WBParaSite" id="GPUH_0001575601-mRNA-1">
    <property type="protein sequence ID" value="GPUH_0001575601-mRNA-1"/>
    <property type="gene ID" value="GPUH_0001575601"/>
</dbReference>
<dbReference type="PROSITE" id="PS00478">
    <property type="entry name" value="LIM_DOMAIN_1"/>
    <property type="match status" value="1"/>
</dbReference>
<evidence type="ECO:0000313" key="10">
    <source>
        <dbReference type="EMBL" id="VDN26567.1"/>
    </source>
</evidence>
<keyword evidence="12" id="KW-1185">Reference proteome</keyword>
<dbReference type="GO" id="GO:0005634">
    <property type="term" value="C:nucleus"/>
    <property type="evidence" value="ECO:0007669"/>
    <property type="project" value="UniProtKB-SubCell"/>
</dbReference>
<dbReference type="AlphaFoldDB" id="A0A183E443"/>
<dbReference type="Pfam" id="PF00412">
    <property type="entry name" value="LIM"/>
    <property type="match status" value="1"/>
</dbReference>
<comment type="subcellular location">
    <subcellularLocation>
        <location evidence="1">Nucleus</location>
    </subcellularLocation>
</comment>
<dbReference type="GO" id="GO:0000981">
    <property type="term" value="F:DNA-binding transcription factor activity, RNA polymerase II-specific"/>
    <property type="evidence" value="ECO:0007669"/>
    <property type="project" value="TreeGrafter"/>
</dbReference>
<reference evidence="10 12" key="2">
    <citation type="submission" date="2018-11" db="EMBL/GenBank/DDBJ databases">
        <authorList>
            <consortium name="Pathogen Informatics"/>
        </authorList>
    </citation>
    <scope>NUCLEOTIDE SEQUENCE [LARGE SCALE GENOMIC DNA]</scope>
</reference>